<keyword evidence="2" id="KW-0496">Mitochondrion</keyword>
<feature type="compositionally biased region" description="Gly residues" evidence="1">
    <location>
        <begin position="1"/>
        <end position="11"/>
    </location>
</feature>
<evidence type="ECO:0000313" key="2">
    <source>
        <dbReference type="EMBL" id="UBU98442.1"/>
    </source>
</evidence>
<dbReference type="RefSeq" id="YP_010218680.1">
    <property type="nucleotide sequence ID" value="NC_058917.1"/>
</dbReference>
<feature type="region of interest" description="Disordered" evidence="1">
    <location>
        <begin position="1"/>
        <end position="29"/>
    </location>
</feature>
<evidence type="ECO:0000256" key="1">
    <source>
        <dbReference type="SAM" id="MobiDB-lite"/>
    </source>
</evidence>
<dbReference type="AlphaFoldDB" id="A0A8K1I7E5"/>
<accession>A0A8K1I7E5</accession>
<organism evidence="2">
    <name type="scientific">Morchella brunnea</name>
    <dbReference type="NCBI Taxonomy" id="1174671"/>
    <lineage>
        <taxon>Eukaryota</taxon>
        <taxon>Fungi</taxon>
        <taxon>Dikarya</taxon>
        <taxon>Ascomycota</taxon>
        <taxon>Pezizomycotina</taxon>
        <taxon>Pezizomycetes</taxon>
        <taxon>Pezizales</taxon>
        <taxon>Morchellaceae</taxon>
        <taxon>Morchella</taxon>
    </lineage>
</organism>
<sequence length="121" mass="13413">MDGWRGGGLGKGASPCGAGETHPSARSARADALKINSRQSNNLNNIYISPSASPSHFASSSAKGFNKKLNLNQRRNYSTNNYKPEKIYGNADTQKQKNLSRKQRQIWGLSLNKFDKWKKSI</sequence>
<protein>
    <submittedName>
        <fullName evidence="2">Uncharacterized protein</fullName>
    </submittedName>
</protein>
<dbReference type="GeneID" id="68665103"/>
<proteinExistence type="predicted"/>
<gene>
    <name evidence="2" type="primary">orf121C</name>
</gene>
<reference evidence="2" key="1">
    <citation type="submission" date="2021-01" db="EMBL/GenBank/DDBJ databases">
        <authorList>
            <person name="Sun H.-H."/>
            <person name="Zhang S."/>
            <person name="Zhang Y.-J."/>
        </authorList>
    </citation>
    <scope>NUCLEOTIDE SEQUENCE</scope>
    <source>
        <strain evidence="2">CMM1</strain>
    </source>
</reference>
<dbReference type="EMBL" id="MW538937">
    <property type="protein sequence ID" value="UBU98442.1"/>
    <property type="molecule type" value="Genomic_DNA"/>
</dbReference>
<name>A0A8K1I7E5_9PEZI</name>
<geneLocation type="mitochondrion" evidence="2"/>